<dbReference type="GO" id="GO:0035770">
    <property type="term" value="C:ribonucleoprotein granule"/>
    <property type="evidence" value="ECO:0007669"/>
    <property type="project" value="TreeGrafter"/>
</dbReference>
<dbReference type="GO" id="GO:0003723">
    <property type="term" value="F:RNA binding"/>
    <property type="evidence" value="ECO:0007669"/>
    <property type="project" value="TreeGrafter"/>
</dbReference>
<feature type="region of interest" description="Disordered" evidence="1">
    <location>
        <begin position="996"/>
        <end position="1038"/>
    </location>
</feature>
<evidence type="ECO:0000313" key="4">
    <source>
        <dbReference type="Proteomes" id="UP000626109"/>
    </source>
</evidence>
<evidence type="ECO:0000313" key="3">
    <source>
        <dbReference type="EMBL" id="CAE8689757.1"/>
    </source>
</evidence>
<dbReference type="GO" id="GO:0000963">
    <property type="term" value="P:mitochondrial RNA processing"/>
    <property type="evidence" value="ECO:0007669"/>
    <property type="project" value="TreeGrafter"/>
</dbReference>
<evidence type="ECO:0000259" key="2">
    <source>
        <dbReference type="Pfam" id="PF26188"/>
    </source>
</evidence>
<evidence type="ECO:0000256" key="1">
    <source>
        <dbReference type="SAM" id="MobiDB-lite"/>
    </source>
</evidence>
<feature type="domain" description="RNA-editing substrate-binding complex 6 protein" evidence="2">
    <location>
        <begin position="406"/>
        <end position="608"/>
    </location>
</feature>
<proteinExistence type="predicted"/>
<dbReference type="PANTHER" id="PTHR21228">
    <property type="entry name" value="FAST LEU-RICH DOMAIN-CONTAINING"/>
    <property type="match status" value="1"/>
</dbReference>
<comment type="caution">
    <text evidence="3">The sequence shown here is derived from an EMBL/GenBank/DDBJ whole genome shotgun (WGS) entry which is preliminary data.</text>
</comment>
<feature type="domain" description="RNA-editing substrate-binding complex 6 protein" evidence="2">
    <location>
        <begin position="222"/>
        <end position="388"/>
    </location>
</feature>
<dbReference type="Proteomes" id="UP000626109">
    <property type="component" value="Unassembled WGS sequence"/>
</dbReference>
<dbReference type="InterPro" id="IPR050870">
    <property type="entry name" value="FAST_kinase"/>
</dbReference>
<dbReference type="Pfam" id="PF26188">
    <property type="entry name" value="RESC6"/>
    <property type="match status" value="2"/>
</dbReference>
<dbReference type="EMBL" id="CAJNNW010027127">
    <property type="protein sequence ID" value="CAE8689757.1"/>
    <property type="molecule type" value="Genomic_DNA"/>
</dbReference>
<dbReference type="GO" id="GO:0005759">
    <property type="term" value="C:mitochondrial matrix"/>
    <property type="evidence" value="ECO:0007669"/>
    <property type="project" value="TreeGrafter"/>
</dbReference>
<name>A0A813K2R5_POLGL</name>
<feature type="compositionally biased region" description="Acidic residues" evidence="1">
    <location>
        <begin position="1024"/>
        <end position="1038"/>
    </location>
</feature>
<gene>
    <name evidence="3" type="ORF">PGLA2088_LOCUS26604</name>
</gene>
<protein>
    <recommendedName>
        <fullName evidence="2">RNA-editing substrate-binding complex 6 protein domain-containing protein</fullName>
    </recommendedName>
</protein>
<accession>A0A813K2R5</accession>
<sequence>MQSRLCDALGSILQPNLNRCMRAGNFSRCRMPGSKRQSPSLHPFDIGLRHISADAHHKVNFGKHRGLTYAQVLTGHWDYCKWLSTLDSARLDVQLFQRYIRRHQLFASVVPGGGGLVDLLGHKKIDFGRCRDLTYTQAFECHPSYCQWVLLTTQNNWQMRHFRMYIQTRISQQRTSCPPKRDPKSFDIVRLPVDCARLRKSGRSVDPRLVMQAAAASVDAIHTFDGTQLSMLTCAFATIDPHNRPLWNLFAEVAESHIQASNGQHLANFAWAFAYAGRTDSKLFDAIARAVLRTIHYLRSKELGTTAWAFAKAGRHDAKLFDAVAEASVPIMHNFDAKALANLAWAFSKVGRSDASLFESVAAAASSRIEEFVPQGLANLVWAFSKIGRDDAMLFDKVAEAASGLISRFNPTDLANIACSFAKIGRNDSQLFGTVAAAAVSIRLSDFESKDLAGIVYAFAKVSKDEPHLFEAVAEAALSKINKFNAQGLANLAWSFAKIGRIHSELFDAVALAAPLRINDFIPIGCSTIVWAFARFGRTDPKLFHAMAGAALILIDKFSAQDLAKHAWAFAKIGRSTEILCDSLAEAALLKMQDFSRQELGMMSWAFVEADLVPTPVTRSLLAAIIAQVRSRNWNGLAVDSGPQPFGTVEARCATLVLGLIPGALRNRYHQMNFELDIVIKADDGTLVDLEIDELYRRTQRQRGIDSRRDWFFKELGIHVVRFDPFDEVGWERGDLAEALQALLRSEGKALKPELLSPARYTHTLSVSPDCGEAGGSPASLSEQELRFSLIPRAMLDPTAYSEARRAEDSARAYWRCAEVALRWPQRFQGVEAVALWSDGSGEETSEPWLLRWADEFLPVGAPAAELRPKDAKEGSSGWGSSFVAGGELEVRPLRGSWHATDGQVSGVRASALLLDLSCMGEDAVPSLRSLLEACLASPAPALADSGVAVVRLRSSRRPRAVKRWLRDTSKQLEVQLGARRIELHHLLGDRETERTAVFSWQGPPPPLSTEPALDETGGAEKPADEDEEEEDAPGGTQ</sequence>
<reference evidence="3" key="1">
    <citation type="submission" date="2021-02" db="EMBL/GenBank/DDBJ databases">
        <authorList>
            <person name="Dougan E. K."/>
            <person name="Rhodes N."/>
            <person name="Thang M."/>
            <person name="Chan C."/>
        </authorList>
    </citation>
    <scope>NUCLEOTIDE SEQUENCE</scope>
</reference>
<dbReference type="GO" id="GO:0044528">
    <property type="term" value="P:regulation of mitochondrial mRNA stability"/>
    <property type="evidence" value="ECO:0007669"/>
    <property type="project" value="TreeGrafter"/>
</dbReference>
<organism evidence="3 4">
    <name type="scientific">Polarella glacialis</name>
    <name type="common">Dinoflagellate</name>
    <dbReference type="NCBI Taxonomy" id="89957"/>
    <lineage>
        <taxon>Eukaryota</taxon>
        <taxon>Sar</taxon>
        <taxon>Alveolata</taxon>
        <taxon>Dinophyceae</taxon>
        <taxon>Suessiales</taxon>
        <taxon>Suessiaceae</taxon>
        <taxon>Polarella</taxon>
    </lineage>
</organism>
<dbReference type="AlphaFoldDB" id="A0A813K2R5"/>
<dbReference type="PANTHER" id="PTHR21228:SF40">
    <property type="entry name" value="LD45607P"/>
    <property type="match status" value="1"/>
</dbReference>
<dbReference type="InterPro" id="IPR058917">
    <property type="entry name" value="RESC6_dom"/>
</dbReference>